<proteinExistence type="predicted"/>
<dbReference type="InterPro" id="IPR029471">
    <property type="entry name" value="HNH_5"/>
</dbReference>
<feature type="domain" description="HNH endonuclease 5" evidence="1">
    <location>
        <begin position="261"/>
        <end position="315"/>
    </location>
</feature>
<dbReference type="Gene3D" id="1.10.30.50">
    <property type="match status" value="1"/>
</dbReference>
<dbReference type="InterPro" id="IPR003615">
    <property type="entry name" value="HNH_nuc"/>
</dbReference>
<evidence type="ECO:0000259" key="1">
    <source>
        <dbReference type="Pfam" id="PF14279"/>
    </source>
</evidence>
<reference evidence="2" key="1">
    <citation type="journal article" date="2020" name="Nature">
        <title>Giant virus diversity and host interactions through global metagenomics.</title>
        <authorList>
            <person name="Schulz F."/>
            <person name="Roux S."/>
            <person name="Paez-Espino D."/>
            <person name="Jungbluth S."/>
            <person name="Walsh D.A."/>
            <person name="Denef V.J."/>
            <person name="McMahon K.D."/>
            <person name="Konstantinidis K.T."/>
            <person name="Eloe-Fadrosh E.A."/>
            <person name="Kyrpides N.C."/>
            <person name="Woyke T."/>
        </authorList>
    </citation>
    <scope>NUCLEOTIDE SEQUENCE</scope>
    <source>
        <strain evidence="2">GVMAG-M-3300023174-30</strain>
    </source>
</reference>
<evidence type="ECO:0000313" key="2">
    <source>
        <dbReference type="EMBL" id="QHT17755.1"/>
    </source>
</evidence>
<dbReference type="EMBL" id="MN739643">
    <property type="protein sequence ID" value="QHT17755.1"/>
    <property type="molecule type" value="Genomic_DNA"/>
</dbReference>
<protein>
    <recommendedName>
        <fullName evidence="1">HNH endonuclease 5 domain-containing protein</fullName>
    </recommendedName>
</protein>
<dbReference type="CDD" id="cd00085">
    <property type="entry name" value="HNHc"/>
    <property type="match status" value="1"/>
</dbReference>
<name>A0A6C0DQB0_9ZZZZ</name>
<dbReference type="Pfam" id="PF14279">
    <property type="entry name" value="HNH_5"/>
    <property type="match status" value="1"/>
</dbReference>
<accession>A0A6C0DQB0</accession>
<organism evidence="2">
    <name type="scientific">viral metagenome</name>
    <dbReference type="NCBI Taxonomy" id="1070528"/>
    <lineage>
        <taxon>unclassified sequences</taxon>
        <taxon>metagenomes</taxon>
        <taxon>organismal metagenomes</taxon>
    </lineage>
</organism>
<sequence length="317" mass="36928">MIYICLNKIYIMSNKTIQKKLNQSFLELNKLILNPENQQKGNIKYQISITKKLIDKNMKDDEFIAFFYKDFNKQFETIDEFVNIISIANYDIDKEKIYKKIDKLIISQPPDEKVQKKIFKYDNCTEEKTLSKWNIFFKEQNALLANRPDITNKMEYIAKLWSEQKNQIEPTVKIPEPIEPEPVLRPSKSIEKKVKIPEPIEPEPVLRPSKSIEKKVKIPEPIIEPPKPIEKKNNKKQSISSTMKKLVWNMTIGEEIGKSKCVCCKSTYITQMSFHCGHIIAESRGGETIVSNLRPICQNCNSSMGQTNMDDFIKTLK</sequence>
<dbReference type="AlphaFoldDB" id="A0A6C0DQB0"/>